<gene>
    <name evidence="2" type="ORF">KIPB_013530</name>
</gene>
<proteinExistence type="predicted"/>
<name>A0A9K3GPL6_9EUKA</name>
<feature type="non-terminal residue" evidence="2">
    <location>
        <position position="1"/>
    </location>
</feature>
<dbReference type="EMBL" id="BDIP01006480">
    <property type="protein sequence ID" value="GIQ90657.1"/>
    <property type="molecule type" value="Genomic_DNA"/>
</dbReference>
<dbReference type="AlphaFoldDB" id="A0A9K3GPL6"/>
<evidence type="ECO:0000313" key="3">
    <source>
        <dbReference type="Proteomes" id="UP000265618"/>
    </source>
</evidence>
<keyword evidence="3" id="KW-1185">Reference proteome</keyword>
<evidence type="ECO:0000313" key="2">
    <source>
        <dbReference type="EMBL" id="GIQ90657.1"/>
    </source>
</evidence>
<organism evidence="2 3">
    <name type="scientific">Kipferlia bialata</name>
    <dbReference type="NCBI Taxonomy" id="797122"/>
    <lineage>
        <taxon>Eukaryota</taxon>
        <taxon>Metamonada</taxon>
        <taxon>Carpediemonas-like organisms</taxon>
        <taxon>Kipferlia</taxon>
    </lineage>
</organism>
<feature type="region of interest" description="Disordered" evidence="1">
    <location>
        <begin position="1"/>
        <end position="25"/>
    </location>
</feature>
<sequence length="375" mass="39226">MSSIDFTFDTKASSTVHPTAGESTPASGLYIHQIAKTELDPDTPLLGGHTLYVKSDEAGKDHVDVSATFRLSHGAPDASTSTMSPAGAITSESKTATVVLKDRMSNTITTEYTVSVRFDNGTEVPLTWNSTSASYSAAITAPAFSGTYSYTVIVDSTDFKTNSAFAVNADPVDSSNTTVTPTLMYAEEATTVAVNLKTSSAGAILSASEVSVKWTDDATVYPCSIANAQYECANVAPGNAETTRQLQLTVDGDVIKNTSVTVAFKPDSHTTLSVCDNGVCYPFQAGIVNNNVYVQLKNKDDVAIAYSTTVYVKFDGEAAGTCVEGASADLYTCSVAGATTGGPNTLYVYTSAHSTVSNESFNVSRGTVTDVTLVT</sequence>
<dbReference type="Proteomes" id="UP000265618">
    <property type="component" value="Unassembled WGS sequence"/>
</dbReference>
<accession>A0A9K3GPL6</accession>
<comment type="caution">
    <text evidence="2">The sequence shown here is derived from an EMBL/GenBank/DDBJ whole genome shotgun (WGS) entry which is preliminary data.</text>
</comment>
<evidence type="ECO:0000256" key="1">
    <source>
        <dbReference type="SAM" id="MobiDB-lite"/>
    </source>
</evidence>
<reference evidence="2 3" key="1">
    <citation type="journal article" date="2018" name="PLoS ONE">
        <title>The draft genome of Kipferlia bialata reveals reductive genome evolution in fornicate parasites.</title>
        <authorList>
            <person name="Tanifuji G."/>
            <person name="Takabayashi S."/>
            <person name="Kume K."/>
            <person name="Takagi M."/>
            <person name="Nakayama T."/>
            <person name="Kamikawa R."/>
            <person name="Inagaki Y."/>
            <person name="Hashimoto T."/>
        </authorList>
    </citation>
    <scope>NUCLEOTIDE SEQUENCE [LARGE SCALE GENOMIC DNA]</scope>
    <source>
        <strain evidence="2">NY0173</strain>
    </source>
</reference>
<protein>
    <submittedName>
        <fullName evidence="2">Uncharacterized protein</fullName>
    </submittedName>
</protein>